<feature type="region of interest" description="Disordered" evidence="6">
    <location>
        <begin position="281"/>
        <end position="311"/>
    </location>
</feature>
<feature type="compositionally biased region" description="Low complexity" evidence="6">
    <location>
        <begin position="300"/>
        <end position="310"/>
    </location>
</feature>
<reference evidence="8" key="2">
    <citation type="submission" date="2021-04" db="EMBL/GenBank/DDBJ databases">
        <authorList>
            <person name="Podell S."/>
        </authorList>
    </citation>
    <scope>NUCLEOTIDE SEQUENCE</scope>
    <source>
        <strain evidence="8">Hildebrandi</strain>
    </source>
</reference>
<dbReference type="PANTHER" id="PTHR11088:SF60">
    <property type="entry name" value="TRNA DIMETHYLALLYLTRANSFERASE"/>
    <property type="match status" value="1"/>
</dbReference>
<dbReference type="Proteomes" id="UP000693970">
    <property type="component" value="Unassembled WGS sequence"/>
</dbReference>
<evidence type="ECO:0000256" key="3">
    <source>
        <dbReference type="ARBA" id="ARBA00022741"/>
    </source>
</evidence>
<evidence type="ECO:0000313" key="7">
    <source>
        <dbReference type="EMBL" id="KAG7337887.1"/>
    </source>
</evidence>
<evidence type="ECO:0000256" key="4">
    <source>
        <dbReference type="ARBA" id="ARBA00022840"/>
    </source>
</evidence>
<dbReference type="GO" id="GO:0005524">
    <property type="term" value="F:ATP binding"/>
    <property type="evidence" value="ECO:0007669"/>
    <property type="project" value="UniProtKB-KW"/>
</dbReference>
<dbReference type="EMBL" id="JAGRRH010000012">
    <property type="protein sequence ID" value="KAG7362257.1"/>
    <property type="molecule type" value="Genomic_DNA"/>
</dbReference>
<keyword evidence="2 8" id="KW-0808">Transferase</keyword>
<gene>
    <name evidence="7" type="ORF">IV203_017764</name>
    <name evidence="8" type="ORF">IV203_025923</name>
</gene>
<proteinExistence type="inferred from homology"/>
<organism evidence="8 9">
    <name type="scientific">Nitzschia inconspicua</name>
    <dbReference type="NCBI Taxonomy" id="303405"/>
    <lineage>
        <taxon>Eukaryota</taxon>
        <taxon>Sar</taxon>
        <taxon>Stramenopiles</taxon>
        <taxon>Ochrophyta</taxon>
        <taxon>Bacillariophyta</taxon>
        <taxon>Bacillariophyceae</taxon>
        <taxon>Bacillariophycidae</taxon>
        <taxon>Bacillariales</taxon>
        <taxon>Bacillariaceae</taxon>
        <taxon>Nitzschia</taxon>
    </lineage>
</organism>
<evidence type="ECO:0000313" key="9">
    <source>
        <dbReference type="Proteomes" id="UP000693970"/>
    </source>
</evidence>
<evidence type="ECO:0000256" key="1">
    <source>
        <dbReference type="ARBA" id="ARBA00001946"/>
    </source>
</evidence>
<dbReference type="GO" id="GO:0006400">
    <property type="term" value="P:tRNA modification"/>
    <property type="evidence" value="ECO:0007669"/>
    <property type="project" value="TreeGrafter"/>
</dbReference>
<comment type="cofactor">
    <cofactor evidence="1">
        <name>Mg(2+)</name>
        <dbReference type="ChEBI" id="CHEBI:18420"/>
    </cofactor>
</comment>
<evidence type="ECO:0000313" key="8">
    <source>
        <dbReference type="EMBL" id="KAG7362257.1"/>
    </source>
</evidence>
<keyword evidence="4" id="KW-0067">ATP-binding</keyword>
<evidence type="ECO:0000256" key="2">
    <source>
        <dbReference type="ARBA" id="ARBA00022679"/>
    </source>
</evidence>
<keyword evidence="9" id="KW-1185">Reference proteome</keyword>
<dbReference type="InterPro" id="IPR039657">
    <property type="entry name" value="Dimethylallyltransferase"/>
</dbReference>
<feature type="compositionally biased region" description="Basic and acidic residues" evidence="6">
    <location>
        <begin position="281"/>
        <end position="297"/>
    </location>
</feature>
<protein>
    <submittedName>
        <fullName evidence="8">tRNA delta2-isopentenylpyrophosphate transferase</fullName>
    </submittedName>
</protein>
<keyword evidence="3" id="KW-0547">Nucleotide-binding</keyword>
<dbReference type="GO" id="GO:0052381">
    <property type="term" value="F:tRNA dimethylallyltransferase activity"/>
    <property type="evidence" value="ECO:0007669"/>
    <property type="project" value="InterPro"/>
</dbReference>
<dbReference type="HAMAP" id="MF_00185">
    <property type="entry name" value="IPP_trans"/>
    <property type="match status" value="1"/>
</dbReference>
<dbReference type="OrthoDB" id="775260at2759"/>
<reference evidence="8" key="1">
    <citation type="journal article" date="2021" name="Sci. Rep.">
        <title>Diploid genomic architecture of Nitzschia inconspicua, an elite biomass production diatom.</title>
        <authorList>
            <person name="Oliver A."/>
            <person name="Podell S."/>
            <person name="Pinowska A."/>
            <person name="Traller J.C."/>
            <person name="Smith S.R."/>
            <person name="McClure R."/>
            <person name="Beliaev A."/>
            <person name="Bohutskyi P."/>
            <person name="Hill E.A."/>
            <person name="Rabines A."/>
            <person name="Zheng H."/>
            <person name="Allen L.Z."/>
            <person name="Kuo A."/>
            <person name="Grigoriev I.V."/>
            <person name="Allen A.E."/>
            <person name="Hazlebeck D."/>
            <person name="Allen E.E."/>
        </authorList>
    </citation>
    <scope>NUCLEOTIDE SEQUENCE</scope>
    <source>
        <strain evidence="8">Hildebrandi</strain>
    </source>
</reference>
<sequence length="542" mass="62080">MILSPLLCCHSLLKPTRKSFFRYRSSVTVVSVSPQSIVRSTDTNKRMAQRNPPMVVVIAGPTATGKSDVAARLCQHQLGMIVSADSVQAYRGVQIGANKPTLQERRETPHVLIDVADHQESYNAAEWREDALYCIQTLLLQEQYQSQEIPQETDHEEENAKTRRQDEIQQYIQQSRKTILSNNVDADKNIPLLPVVCGGTMMYLQWLVHGRPDACRPTAAAIQESYSLMENFQRQQDYQAAVEYVSSFGDVFAKRTQQFCGEDWYRLRRTLEIALTVQEQGHADKNTSKSVDNHDASTEQQQQQQQQQQQTKMDVLVENLYSGQRLGGLGSLGYDVRGFFLCPDDRMSHTQVVDERCEQMIIKGLVKETTDLKLSGRLPEMAERAIGYRQTLDYLHKELGTGESEEGLFENYLNDFTTATRRYAKKQMSWFRKDEEFLFVPVPLALDKAERVDVVSKRIDYYCQLSREDYDKALRDADSDSARCKNQNEAQGKSMKFYQFQRHILKPGSQEYANALAEGIESRKRIRATLSSTKKRTIDDVV</sequence>
<evidence type="ECO:0000256" key="6">
    <source>
        <dbReference type="SAM" id="MobiDB-lite"/>
    </source>
</evidence>
<accession>A0A9K3LHP6</accession>
<name>A0A9K3LHP6_9STRA</name>
<dbReference type="EMBL" id="JAGRRH010000071">
    <property type="protein sequence ID" value="KAG7337887.1"/>
    <property type="molecule type" value="Genomic_DNA"/>
</dbReference>
<dbReference type="AlphaFoldDB" id="A0A9K3LHP6"/>
<evidence type="ECO:0000256" key="5">
    <source>
        <dbReference type="ARBA" id="ARBA00022842"/>
    </source>
</evidence>
<keyword evidence="5" id="KW-0460">Magnesium</keyword>
<dbReference type="InterPro" id="IPR018022">
    <property type="entry name" value="IPT"/>
</dbReference>
<dbReference type="PANTHER" id="PTHR11088">
    <property type="entry name" value="TRNA DIMETHYLALLYLTRANSFERASE"/>
    <property type="match status" value="1"/>
</dbReference>
<comment type="caution">
    <text evidence="8">The sequence shown here is derived from an EMBL/GenBank/DDBJ whole genome shotgun (WGS) entry which is preliminary data.</text>
</comment>
<dbReference type="Pfam" id="PF01715">
    <property type="entry name" value="IPPT"/>
    <property type="match status" value="2"/>
</dbReference>